<evidence type="ECO:0000256" key="5">
    <source>
        <dbReference type="SAM" id="SignalP"/>
    </source>
</evidence>
<evidence type="ECO:0000256" key="1">
    <source>
        <dbReference type="ARBA" id="ARBA00022617"/>
    </source>
</evidence>
<dbReference type="GO" id="GO:0009055">
    <property type="term" value="F:electron transfer activity"/>
    <property type="evidence" value="ECO:0007669"/>
    <property type="project" value="InterPro"/>
</dbReference>
<dbReference type="GO" id="GO:0046872">
    <property type="term" value="F:metal ion binding"/>
    <property type="evidence" value="ECO:0007669"/>
    <property type="project" value="UniProtKB-KW"/>
</dbReference>
<organism evidence="7 8">
    <name type="scientific">Pseudomonas fluorescens</name>
    <dbReference type="NCBI Taxonomy" id="294"/>
    <lineage>
        <taxon>Bacteria</taxon>
        <taxon>Pseudomonadati</taxon>
        <taxon>Pseudomonadota</taxon>
        <taxon>Gammaproteobacteria</taxon>
        <taxon>Pseudomonadales</taxon>
        <taxon>Pseudomonadaceae</taxon>
        <taxon>Pseudomonas</taxon>
    </lineage>
</organism>
<dbReference type="Proteomes" id="UP000385207">
    <property type="component" value="Unassembled WGS sequence"/>
</dbReference>
<keyword evidence="2 4" id="KW-0479">Metal-binding</keyword>
<feature type="chain" id="PRO_5022851547" description="Cytochrome c domain-containing protein" evidence="5">
    <location>
        <begin position="26"/>
        <end position="844"/>
    </location>
</feature>
<evidence type="ECO:0000259" key="6">
    <source>
        <dbReference type="PROSITE" id="PS51007"/>
    </source>
</evidence>
<proteinExistence type="predicted"/>
<dbReference type="AlphaFoldDB" id="A0A5E7G5M4"/>
<protein>
    <recommendedName>
        <fullName evidence="6">Cytochrome c domain-containing protein</fullName>
    </recommendedName>
</protein>
<accession>A0A5E7G5M4</accession>
<dbReference type="SUPFAM" id="SSF46626">
    <property type="entry name" value="Cytochrome c"/>
    <property type="match status" value="1"/>
</dbReference>
<keyword evidence="3 4" id="KW-0408">Iron</keyword>
<feature type="signal peptide" evidence="5">
    <location>
        <begin position="1"/>
        <end position="25"/>
    </location>
</feature>
<sequence precursor="true">MKRVLLVVIPFVVSLLIAISLTAVAQATAETRSVHAQDAPYFEACAREGLNESECAGRLIWFKATAGNDRFHTFVFQQRVGVLIDWYRVLRSDQRGDRFRAWGIINDPACCTPGSPDCPAKSLDETYGMDWCPGDEEMLGYVGRSGYTDPACDFHDALLKEGDVHGPADQRQSACDLKFGTSTGALGIRKFPNPRFDKAAWQRLNGSPGSWEGYDRPIAAAGAGEAARSHLQDGAIEPPFLIGTACGSCHIAFDPLNPPADPANPKWENIKGLVGNQYSRISEIMVSGMPSNTLEWQMFAHARPGSSDTSAIPTDQLNNPGTINALINIAKRPTFADEQVLKWRKVASCVDDRDETRCWCEPGRDGKCWKKSLAPETVHHILKGGEDSIGALEAIQRVYFNIGSCSEQCWMNHLSDLRQIDPQQRGFGQTPFNIGQCRRDCPNFRAIEDRLPNILDFFMSAEAHVTDLRAARENQLRATTPDARYTEQDLIAALEREFGDHAVARGSEIFANTCARCHSSQPEAAAGQFASLDFQKIDLGSGMREEWLGNDRSTPVSEVGTFRCRALHSNHMAGHIWQEYGSETLRAQPPDPNVKEPGDGGRGHYRNISLLNLWAHAPFLHNNALGPELCGKPQNAANDFYAMRPRYVDGSSVKLLPAEQQPACFEYDPSVEGRYRLYKMSMQELLNPAQRIPKVTLLSEDVTLRIGPRLWDGTAKERLLGFELTIPSEIDGRGVTAGTIGNFQHKRFIVDLVRAKTAPQELEASLTQRFGKDTGAKVLADLKVITGELVGKPNALVAALKARPYLIKQVYSSCTAEIENEGHRFGEDLSDADKKALIAFLATF</sequence>
<dbReference type="GO" id="GO:0020037">
    <property type="term" value="F:heme binding"/>
    <property type="evidence" value="ECO:0007669"/>
    <property type="project" value="InterPro"/>
</dbReference>
<keyword evidence="5" id="KW-0732">Signal</keyword>
<dbReference type="InterPro" id="IPR009056">
    <property type="entry name" value="Cyt_c-like_dom"/>
</dbReference>
<dbReference type="PROSITE" id="PS51007">
    <property type="entry name" value="CYTC"/>
    <property type="match status" value="1"/>
</dbReference>
<evidence type="ECO:0000256" key="4">
    <source>
        <dbReference type="PROSITE-ProRule" id="PRU00433"/>
    </source>
</evidence>
<dbReference type="RefSeq" id="WP_224790616.1">
    <property type="nucleotide sequence ID" value="NZ_CABVII010000001.1"/>
</dbReference>
<name>A0A5E7G5M4_PSEFL</name>
<dbReference type="InterPro" id="IPR036909">
    <property type="entry name" value="Cyt_c-like_dom_sf"/>
</dbReference>
<keyword evidence="1 4" id="KW-0349">Heme</keyword>
<gene>
    <name evidence="7" type="ORF">PS862_00102</name>
</gene>
<evidence type="ECO:0000256" key="2">
    <source>
        <dbReference type="ARBA" id="ARBA00022723"/>
    </source>
</evidence>
<reference evidence="7 8" key="1">
    <citation type="submission" date="2019-09" db="EMBL/GenBank/DDBJ databases">
        <authorList>
            <person name="Chandra G."/>
            <person name="Truman W A."/>
        </authorList>
    </citation>
    <scope>NUCLEOTIDE SEQUENCE [LARGE SCALE GENOMIC DNA]</scope>
    <source>
        <strain evidence="7">PS862</strain>
    </source>
</reference>
<evidence type="ECO:0000256" key="3">
    <source>
        <dbReference type="ARBA" id="ARBA00023004"/>
    </source>
</evidence>
<dbReference type="EMBL" id="CABVII010000001">
    <property type="protein sequence ID" value="VVO46978.1"/>
    <property type="molecule type" value="Genomic_DNA"/>
</dbReference>
<feature type="domain" description="Cytochrome c" evidence="6">
    <location>
        <begin position="501"/>
        <end position="844"/>
    </location>
</feature>
<evidence type="ECO:0000313" key="8">
    <source>
        <dbReference type="Proteomes" id="UP000385207"/>
    </source>
</evidence>
<dbReference type="Gene3D" id="1.10.760.10">
    <property type="entry name" value="Cytochrome c-like domain"/>
    <property type="match status" value="1"/>
</dbReference>
<evidence type="ECO:0000313" key="7">
    <source>
        <dbReference type="EMBL" id="VVO46978.1"/>
    </source>
</evidence>